<dbReference type="EMBL" id="LASV01000699">
    <property type="protein sequence ID" value="KKA17172.1"/>
    <property type="molecule type" value="Genomic_DNA"/>
</dbReference>
<protein>
    <submittedName>
        <fullName evidence="2">Uncharacterized protein</fullName>
    </submittedName>
</protein>
<dbReference type="AlphaFoldDB" id="A0A0F4YG13"/>
<feature type="region of interest" description="Disordered" evidence="1">
    <location>
        <begin position="1"/>
        <end position="33"/>
    </location>
</feature>
<accession>A0A0F4YG13</accession>
<name>A0A0F4YG13_RASE3</name>
<dbReference type="Proteomes" id="UP000053958">
    <property type="component" value="Unassembled WGS sequence"/>
</dbReference>
<evidence type="ECO:0000313" key="3">
    <source>
        <dbReference type="Proteomes" id="UP000053958"/>
    </source>
</evidence>
<dbReference type="GeneID" id="25321146"/>
<feature type="non-terminal residue" evidence="2">
    <location>
        <position position="1"/>
    </location>
</feature>
<gene>
    <name evidence="2" type="ORF">T310_9174</name>
</gene>
<feature type="compositionally biased region" description="Low complexity" evidence="1">
    <location>
        <begin position="13"/>
        <end position="23"/>
    </location>
</feature>
<sequence length="117" mass="12808">LGSSENSPTFGISPSSLELLPPSTRRRRAGRPRFQQQSLVRLLPALESAVPVSSFPARKYPCKANDVSQAFPLFYKSCLSSLNNGSEPPFYLPSHLEQLATVYSYGCIAGSGFLFLH</sequence>
<evidence type="ECO:0000313" key="2">
    <source>
        <dbReference type="EMBL" id="KKA17172.1"/>
    </source>
</evidence>
<feature type="compositionally biased region" description="Polar residues" evidence="1">
    <location>
        <begin position="1"/>
        <end position="12"/>
    </location>
</feature>
<evidence type="ECO:0000256" key="1">
    <source>
        <dbReference type="SAM" id="MobiDB-lite"/>
    </source>
</evidence>
<comment type="caution">
    <text evidence="2">The sequence shown here is derived from an EMBL/GenBank/DDBJ whole genome shotgun (WGS) entry which is preliminary data.</text>
</comment>
<proteinExistence type="predicted"/>
<dbReference type="RefSeq" id="XP_013323784.1">
    <property type="nucleotide sequence ID" value="XM_013468330.1"/>
</dbReference>
<keyword evidence="3" id="KW-1185">Reference proteome</keyword>
<organism evidence="2 3">
    <name type="scientific">Rasamsonia emersonii (strain ATCC 16479 / CBS 393.64 / IMI 116815)</name>
    <dbReference type="NCBI Taxonomy" id="1408163"/>
    <lineage>
        <taxon>Eukaryota</taxon>
        <taxon>Fungi</taxon>
        <taxon>Dikarya</taxon>
        <taxon>Ascomycota</taxon>
        <taxon>Pezizomycotina</taxon>
        <taxon>Eurotiomycetes</taxon>
        <taxon>Eurotiomycetidae</taxon>
        <taxon>Eurotiales</taxon>
        <taxon>Trichocomaceae</taxon>
        <taxon>Rasamsonia</taxon>
    </lineage>
</organism>
<reference evidence="2 3" key="1">
    <citation type="submission" date="2015-04" db="EMBL/GenBank/DDBJ databases">
        <authorList>
            <person name="Heijne W.H."/>
            <person name="Fedorova N.D."/>
            <person name="Nierman W.C."/>
            <person name="Vollebregt A.W."/>
            <person name="Zhao Z."/>
            <person name="Wu L."/>
            <person name="Kumar M."/>
            <person name="Stam H."/>
            <person name="van den Berg M.A."/>
            <person name="Pel H.J."/>
        </authorList>
    </citation>
    <scope>NUCLEOTIDE SEQUENCE [LARGE SCALE GENOMIC DNA]</scope>
    <source>
        <strain evidence="2 3">CBS 393.64</strain>
    </source>
</reference>